<dbReference type="Pfam" id="PF13830">
    <property type="entry name" value="DUF4192"/>
    <property type="match status" value="1"/>
</dbReference>
<dbReference type="InterPro" id="IPR025447">
    <property type="entry name" value="DUF4192"/>
</dbReference>
<feature type="compositionally biased region" description="Basic and acidic residues" evidence="1">
    <location>
        <begin position="55"/>
        <end position="64"/>
    </location>
</feature>
<feature type="compositionally biased region" description="Basic and acidic residues" evidence="1">
    <location>
        <begin position="1"/>
        <end position="12"/>
    </location>
</feature>
<organism evidence="2 3">
    <name type="scientific">Nocardia aurea</name>
    <dbReference type="NCBI Taxonomy" id="2144174"/>
    <lineage>
        <taxon>Bacteria</taxon>
        <taxon>Bacillati</taxon>
        <taxon>Actinomycetota</taxon>
        <taxon>Actinomycetes</taxon>
        <taxon>Mycobacteriales</taxon>
        <taxon>Nocardiaceae</taxon>
        <taxon>Nocardia</taxon>
    </lineage>
</organism>
<dbReference type="EMBL" id="JBFAKC010000013">
    <property type="protein sequence ID" value="MEV0711056.1"/>
    <property type="molecule type" value="Genomic_DNA"/>
</dbReference>
<evidence type="ECO:0000313" key="3">
    <source>
        <dbReference type="Proteomes" id="UP001551695"/>
    </source>
</evidence>
<name>A0ABV3G055_9NOCA</name>
<proteinExistence type="predicted"/>
<dbReference type="RefSeq" id="WP_357787215.1">
    <property type="nucleotide sequence ID" value="NZ_JBFAKC010000013.1"/>
</dbReference>
<sequence>MTTSTEPHDSAADHAAGPLASPGLAPMTSPRACRHVARRVAGQRGAAHAAASEPRTAEVPEGRALDTGAFDIEPRAGALDARAICGENGPRYRRNDPPRSAHVCDPGELIAALPALVGFAPQRSLVVAVLRAGVTHGERPVIEALARFDLTPETRRRARVSMFTACIAQICAVEQAAEVLVIVVDDRLSGPSVVDADADADADALVASLDKRLGRRGIEVGGGWAVRGIEAGARWWSLFDREQRGEVPDPTASPVTLAHVLEGRPIRRSRAELTALVEADTVRQGEVAVLLPAALAMARDRFTRAVTHGDLDGYRRNALEFVLWQIAHVESGAVPTVPEIAELVAALRDRAVRDTMFALAVGDHAAAAESLWLTLVRALSGPDRAEVAALLGYSAYIRGDGPFAGIALDAALLADPFHPMAILLETSLRAGMRPEALRRLARSGYDTAACLGIELGPAVR</sequence>
<comment type="caution">
    <text evidence="2">The sequence shown here is derived from an EMBL/GenBank/DDBJ whole genome shotgun (WGS) entry which is preliminary data.</text>
</comment>
<protein>
    <submittedName>
        <fullName evidence="2">DUF4192 domain-containing protein</fullName>
    </submittedName>
</protein>
<dbReference type="Proteomes" id="UP001551695">
    <property type="component" value="Unassembled WGS sequence"/>
</dbReference>
<evidence type="ECO:0000313" key="2">
    <source>
        <dbReference type="EMBL" id="MEV0711056.1"/>
    </source>
</evidence>
<keyword evidence="3" id="KW-1185">Reference proteome</keyword>
<evidence type="ECO:0000256" key="1">
    <source>
        <dbReference type="SAM" id="MobiDB-lite"/>
    </source>
</evidence>
<feature type="compositionally biased region" description="Low complexity" evidence="1">
    <location>
        <begin position="15"/>
        <end position="26"/>
    </location>
</feature>
<reference evidence="2 3" key="1">
    <citation type="submission" date="2024-06" db="EMBL/GenBank/DDBJ databases">
        <title>The Natural Products Discovery Center: Release of the First 8490 Sequenced Strains for Exploring Actinobacteria Biosynthetic Diversity.</title>
        <authorList>
            <person name="Kalkreuter E."/>
            <person name="Kautsar S.A."/>
            <person name="Yang D."/>
            <person name="Bader C.D."/>
            <person name="Teijaro C.N."/>
            <person name="Fluegel L."/>
            <person name="Davis C.M."/>
            <person name="Simpson J.R."/>
            <person name="Lauterbach L."/>
            <person name="Steele A.D."/>
            <person name="Gui C."/>
            <person name="Meng S."/>
            <person name="Li G."/>
            <person name="Viehrig K."/>
            <person name="Ye F."/>
            <person name="Su P."/>
            <person name="Kiefer A.F."/>
            <person name="Nichols A."/>
            <person name="Cepeda A.J."/>
            <person name="Yan W."/>
            <person name="Fan B."/>
            <person name="Jiang Y."/>
            <person name="Adhikari A."/>
            <person name="Zheng C.-J."/>
            <person name="Schuster L."/>
            <person name="Cowan T.M."/>
            <person name="Smanski M.J."/>
            <person name="Chevrette M.G."/>
            <person name="De Carvalho L.P.S."/>
            <person name="Shen B."/>
        </authorList>
    </citation>
    <scope>NUCLEOTIDE SEQUENCE [LARGE SCALE GENOMIC DNA]</scope>
    <source>
        <strain evidence="2 3">NPDC050403</strain>
    </source>
</reference>
<feature type="region of interest" description="Disordered" evidence="1">
    <location>
        <begin position="44"/>
        <end position="64"/>
    </location>
</feature>
<gene>
    <name evidence="2" type="ORF">AB0I48_26165</name>
</gene>
<accession>A0ABV3G055</accession>
<feature type="region of interest" description="Disordered" evidence="1">
    <location>
        <begin position="1"/>
        <end position="29"/>
    </location>
</feature>